<gene>
    <name evidence="12" type="ORF">AJ78_08489</name>
</gene>
<feature type="transmembrane region" description="Helical" evidence="10">
    <location>
        <begin position="391"/>
        <end position="412"/>
    </location>
</feature>
<evidence type="ECO:0000256" key="10">
    <source>
        <dbReference type="SAM" id="Phobius"/>
    </source>
</evidence>
<comment type="function">
    <text evidence="6">Efflux pump; part of the gene cluster that mediates the biosynthesis of dothistromin (DOTH), a polyketide toxin very similar in structure to the aflatoxin precursor, versicolorin B. One function of dotC may be to transport early-stage dothistromin biosynthetic intermediates from the cytoplasm into vacuoles, thereby affecting the rate of dothistromin production.</text>
</comment>
<feature type="transmembrane region" description="Helical" evidence="10">
    <location>
        <begin position="245"/>
        <end position="268"/>
    </location>
</feature>
<feature type="transmembrane region" description="Helical" evidence="10">
    <location>
        <begin position="421"/>
        <end position="439"/>
    </location>
</feature>
<dbReference type="Gene3D" id="1.20.1720.10">
    <property type="entry name" value="Multidrug resistance protein D"/>
    <property type="match status" value="1"/>
</dbReference>
<dbReference type="GO" id="GO:0022857">
    <property type="term" value="F:transmembrane transporter activity"/>
    <property type="evidence" value="ECO:0007669"/>
    <property type="project" value="InterPro"/>
</dbReference>
<evidence type="ECO:0000256" key="8">
    <source>
        <dbReference type="ARBA" id="ARBA00083178"/>
    </source>
</evidence>
<reference evidence="12 13" key="1">
    <citation type="submission" date="2015-07" db="EMBL/GenBank/DDBJ databases">
        <title>Emmonsia species relationships and genome sequence.</title>
        <authorList>
            <consortium name="The Broad Institute Genomics Platform"/>
            <person name="Cuomo C.A."/>
            <person name="Munoz J.F."/>
            <person name="Imamovic A."/>
            <person name="Priest M.E."/>
            <person name="Young S."/>
            <person name="Clay O.K."/>
            <person name="McEwen J.G."/>
        </authorList>
    </citation>
    <scope>NUCLEOTIDE SEQUENCE [LARGE SCALE GENOMIC DNA]</scope>
    <source>
        <strain evidence="12 13">UAMH 9510</strain>
    </source>
</reference>
<dbReference type="SUPFAM" id="SSF103473">
    <property type="entry name" value="MFS general substrate transporter"/>
    <property type="match status" value="1"/>
</dbReference>
<dbReference type="GO" id="GO:0005886">
    <property type="term" value="C:plasma membrane"/>
    <property type="evidence" value="ECO:0007669"/>
    <property type="project" value="TreeGrafter"/>
</dbReference>
<evidence type="ECO:0000256" key="2">
    <source>
        <dbReference type="ARBA" id="ARBA00007520"/>
    </source>
</evidence>
<dbReference type="AlphaFoldDB" id="A0A1J9Q2M2"/>
<dbReference type="PRINTS" id="PR01036">
    <property type="entry name" value="TCRTETB"/>
</dbReference>
<feature type="compositionally biased region" description="Gly residues" evidence="9">
    <location>
        <begin position="622"/>
        <end position="638"/>
    </location>
</feature>
<dbReference type="VEuPathDB" id="FungiDB:AJ78_08489"/>
<dbReference type="InterPro" id="IPR011701">
    <property type="entry name" value="MFS"/>
</dbReference>
<feature type="transmembrane region" description="Helical" evidence="10">
    <location>
        <begin position="185"/>
        <end position="206"/>
    </location>
</feature>
<evidence type="ECO:0000259" key="11">
    <source>
        <dbReference type="PROSITE" id="PS50850"/>
    </source>
</evidence>
<dbReference type="CDD" id="cd17502">
    <property type="entry name" value="MFS_Azr1_MDR_like"/>
    <property type="match status" value="1"/>
</dbReference>
<name>A0A1J9Q2M2_9EURO</name>
<dbReference type="GO" id="GO:0005774">
    <property type="term" value="C:vacuolar membrane"/>
    <property type="evidence" value="ECO:0007669"/>
    <property type="project" value="UniProtKB-SubCell"/>
</dbReference>
<keyword evidence="5 10" id="KW-0472">Membrane</keyword>
<comment type="subcellular location">
    <subcellularLocation>
        <location evidence="1">Vacuole membrane</location>
        <topology evidence="1">Multi-pass membrane protein</topology>
    </subcellularLocation>
</comment>
<proteinExistence type="inferred from homology"/>
<evidence type="ECO:0000256" key="6">
    <source>
        <dbReference type="ARBA" id="ARBA00057269"/>
    </source>
</evidence>
<feature type="transmembrane region" description="Helical" evidence="10">
    <location>
        <begin position="355"/>
        <end position="379"/>
    </location>
</feature>
<dbReference type="STRING" id="1447872.A0A1J9Q2M2"/>
<feature type="compositionally biased region" description="Polar residues" evidence="9">
    <location>
        <begin position="71"/>
        <end position="81"/>
    </location>
</feature>
<evidence type="ECO:0000256" key="5">
    <source>
        <dbReference type="ARBA" id="ARBA00023136"/>
    </source>
</evidence>
<dbReference type="InterPro" id="IPR020846">
    <property type="entry name" value="MFS_dom"/>
</dbReference>
<evidence type="ECO:0000256" key="7">
    <source>
        <dbReference type="ARBA" id="ARBA00069956"/>
    </source>
</evidence>
<keyword evidence="4 10" id="KW-1133">Transmembrane helix</keyword>
<evidence type="ECO:0000256" key="3">
    <source>
        <dbReference type="ARBA" id="ARBA00022692"/>
    </source>
</evidence>
<feature type="transmembrane region" description="Helical" evidence="10">
    <location>
        <begin position="280"/>
        <end position="303"/>
    </location>
</feature>
<feature type="transmembrane region" description="Helical" evidence="10">
    <location>
        <begin position="218"/>
        <end position="239"/>
    </location>
</feature>
<evidence type="ECO:0000256" key="4">
    <source>
        <dbReference type="ARBA" id="ARBA00022989"/>
    </source>
</evidence>
<feature type="transmembrane region" description="Helical" evidence="10">
    <location>
        <begin position="129"/>
        <end position="148"/>
    </location>
</feature>
<comment type="similarity">
    <text evidence="2">Belongs to the major facilitator superfamily. TCR/Tet family.</text>
</comment>
<dbReference type="Gene3D" id="1.20.1250.20">
    <property type="entry name" value="MFS general substrate transporter like domains"/>
    <property type="match status" value="1"/>
</dbReference>
<dbReference type="InterPro" id="IPR036259">
    <property type="entry name" value="MFS_trans_sf"/>
</dbReference>
<evidence type="ECO:0000256" key="9">
    <source>
        <dbReference type="SAM" id="MobiDB-lite"/>
    </source>
</evidence>
<evidence type="ECO:0000256" key="1">
    <source>
        <dbReference type="ARBA" id="ARBA00004128"/>
    </source>
</evidence>
<accession>A0A1J9Q2M2</accession>
<organism evidence="12 13">
    <name type="scientific">Emergomyces pasteurianus Ep9510</name>
    <dbReference type="NCBI Taxonomy" id="1447872"/>
    <lineage>
        <taxon>Eukaryota</taxon>
        <taxon>Fungi</taxon>
        <taxon>Dikarya</taxon>
        <taxon>Ascomycota</taxon>
        <taxon>Pezizomycotina</taxon>
        <taxon>Eurotiomycetes</taxon>
        <taxon>Eurotiomycetidae</taxon>
        <taxon>Onygenales</taxon>
        <taxon>Ajellomycetaceae</taxon>
        <taxon>Emergomyces</taxon>
    </lineage>
</organism>
<feature type="transmembrane region" description="Helical" evidence="10">
    <location>
        <begin position="91"/>
        <end position="117"/>
    </location>
</feature>
<feature type="region of interest" description="Disordered" evidence="9">
    <location>
        <begin position="612"/>
        <end position="647"/>
    </location>
</feature>
<feature type="transmembrane region" description="Helical" evidence="10">
    <location>
        <begin position="562"/>
        <end position="580"/>
    </location>
</feature>
<evidence type="ECO:0000313" key="12">
    <source>
        <dbReference type="EMBL" id="OJD10527.1"/>
    </source>
</evidence>
<feature type="domain" description="Major facilitator superfamily (MFS) profile" evidence="11">
    <location>
        <begin position="94"/>
        <end position="585"/>
    </location>
</feature>
<sequence>MGIPEEEYTPDSPVSTQAGRSRMMEKELVCGKPAGMGVLGTNASGTERGSLEQDDTGSDSPETPKTEENDSTTAATDNRPAQSEKMTKKQIAVVMFALCIALFLAALDMSIIATALPTIASQFNASESGYSWMASSYLLGNAAVIPLWGKLSDIWGRKPIIVVANVLFLLSSLMCALAPNTATLIAGRAIQGIGGGGLVLLGQICVGDLFSQRYRPIYYAMFGMTWAIAGSLGPVVGGIFTEKVTWRWCFYINLPFGGVALATLIIWLKIDTPKTPLIAGLRTIDWLGTIVVIGGTLMFLFGLEFGGISYPWKSATVICLLVFGTITLGLFVLIERKVAKYPILPMALFADPSNVFTLLVNWSHASNFIAGAFFLPLYFQTVLGTSPIMSGVYILPQVVSLSVISFVIGFIIRKTGTYVEYIRLGMLVMTLGTGLYIDFKPYTSWPRLIIYQIIAGTGTGPNFQAPLLALQSRVPQSEVSTATSTHSFIRQLSTAVSVVLGGVVYQNVLKQSSSKLLAALGPELAESFLSNFAGSRAHSLAGLTQTQRDLVLDVYNVAFSRVWIFYTAIGALGCVFSFFIRKKELSRDHEVTKTGLEAQEDARQARIAAKRERKEKKLLEKGGNGNASGGSGGGGDGNGNEVMKETV</sequence>
<feature type="region of interest" description="Disordered" evidence="9">
    <location>
        <begin position="1"/>
        <end position="83"/>
    </location>
</feature>
<dbReference type="PANTHER" id="PTHR23501:SF102">
    <property type="entry name" value="DRUG TRANSPORTER, PUTATIVE (AFU_ORTHOLOGUE AFUA_3G08530)-RELATED"/>
    <property type="match status" value="1"/>
</dbReference>
<dbReference type="FunFam" id="1.20.1250.20:FF:000196">
    <property type="entry name" value="MFS toxin efflux pump (AflT)"/>
    <property type="match status" value="1"/>
</dbReference>
<keyword evidence="3 10" id="KW-0812">Transmembrane</keyword>
<comment type="caution">
    <text evidence="12">The sequence shown here is derived from an EMBL/GenBank/DDBJ whole genome shotgun (WGS) entry which is preliminary data.</text>
</comment>
<evidence type="ECO:0000313" key="13">
    <source>
        <dbReference type="Proteomes" id="UP000182235"/>
    </source>
</evidence>
<feature type="transmembrane region" description="Helical" evidence="10">
    <location>
        <begin position="315"/>
        <end position="334"/>
    </location>
</feature>
<dbReference type="Proteomes" id="UP000182235">
    <property type="component" value="Unassembled WGS sequence"/>
</dbReference>
<protein>
    <recommendedName>
        <fullName evidence="7">Efflux pump dotC</fullName>
    </recommendedName>
    <alternativeName>
        <fullName evidence="8">Dothistromin biosynthesis protein C</fullName>
    </alternativeName>
</protein>
<dbReference type="EMBL" id="LGRN01000766">
    <property type="protein sequence ID" value="OJD10527.1"/>
    <property type="molecule type" value="Genomic_DNA"/>
</dbReference>
<feature type="transmembrane region" description="Helical" evidence="10">
    <location>
        <begin position="160"/>
        <end position="179"/>
    </location>
</feature>
<dbReference type="Pfam" id="PF07690">
    <property type="entry name" value="MFS_1"/>
    <property type="match status" value="1"/>
</dbReference>
<dbReference type="PANTHER" id="PTHR23501">
    <property type="entry name" value="MAJOR FACILITATOR SUPERFAMILY"/>
    <property type="match status" value="1"/>
</dbReference>
<dbReference type="PROSITE" id="PS50850">
    <property type="entry name" value="MFS"/>
    <property type="match status" value="1"/>
</dbReference>
<dbReference type="FunFam" id="1.20.1720.10:FF:000014">
    <property type="entry name" value="MFS drug transporter, putative"/>
    <property type="match status" value="1"/>
</dbReference>
<dbReference type="OrthoDB" id="10021397at2759"/>
<keyword evidence="13" id="KW-1185">Reference proteome</keyword>